<evidence type="ECO:0000256" key="8">
    <source>
        <dbReference type="RuleBase" id="RU361238"/>
    </source>
</evidence>
<dbReference type="InterPro" id="IPR011118">
    <property type="entry name" value="Tannase/feruloyl_esterase"/>
</dbReference>
<evidence type="ECO:0000256" key="2">
    <source>
        <dbReference type="ARBA" id="ARBA00022487"/>
    </source>
</evidence>
<dbReference type="GO" id="GO:0046872">
    <property type="term" value="F:metal ion binding"/>
    <property type="evidence" value="ECO:0007669"/>
    <property type="project" value="UniProtKB-KW"/>
</dbReference>
<dbReference type="Pfam" id="PF07519">
    <property type="entry name" value="Tannase"/>
    <property type="match status" value="1"/>
</dbReference>
<keyword evidence="3" id="KW-0479">Metal-binding</keyword>
<accession>A0A8H4IYB6</accession>
<evidence type="ECO:0000256" key="1">
    <source>
        <dbReference type="ARBA" id="ARBA00006249"/>
    </source>
</evidence>
<dbReference type="GO" id="GO:0030600">
    <property type="term" value="F:feruloyl esterase activity"/>
    <property type="evidence" value="ECO:0007669"/>
    <property type="project" value="UniProtKB-ARBA"/>
</dbReference>
<keyword evidence="5 8" id="KW-0378">Hydrolase</keyword>
<reference evidence="9" key="1">
    <citation type="submission" date="2020-04" db="EMBL/GenBank/DDBJ databases">
        <title>Genome Assembly and Annotation of Botryosphaeria dothidea sdau 11-99, a Latent Pathogen of Apple Fruit Ring Rot in China.</title>
        <authorList>
            <person name="Yu C."/>
            <person name="Diao Y."/>
            <person name="Lu Q."/>
            <person name="Zhao J."/>
            <person name="Cui S."/>
            <person name="Peng C."/>
            <person name="He B."/>
            <person name="Liu H."/>
        </authorList>
    </citation>
    <scope>NUCLEOTIDE SEQUENCE [LARGE SCALE GENOMIC DNA]</scope>
    <source>
        <strain evidence="9">Sdau11-99</strain>
    </source>
</reference>
<proteinExistence type="inferred from homology"/>
<keyword evidence="10" id="KW-1185">Reference proteome</keyword>
<dbReference type="PANTHER" id="PTHR33938">
    <property type="entry name" value="FERULOYL ESTERASE B-RELATED"/>
    <property type="match status" value="1"/>
</dbReference>
<evidence type="ECO:0000256" key="6">
    <source>
        <dbReference type="ARBA" id="ARBA00022837"/>
    </source>
</evidence>
<organism evidence="9 10">
    <name type="scientific">Botryosphaeria dothidea</name>
    <dbReference type="NCBI Taxonomy" id="55169"/>
    <lineage>
        <taxon>Eukaryota</taxon>
        <taxon>Fungi</taxon>
        <taxon>Dikarya</taxon>
        <taxon>Ascomycota</taxon>
        <taxon>Pezizomycotina</taxon>
        <taxon>Dothideomycetes</taxon>
        <taxon>Dothideomycetes incertae sedis</taxon>
        <taxon>Botryosphaeriales</taxon>
        <taxon>Botryosphaeriaceae</taxon>
        <taxon>Botryosphaeria</taxon>
    </lineage>
</organism>
<dbReference type="OrthoDB" id="3039123at2759"/>
<dbReference type="PANTHER" id="PTHR33938:SF13">
    <property type="entry name" value="CARBOXYLIC ESTER HYDROLASE"/>
    <property type="match status" value="1"/>
</dbReference>
<evidence type="ECO:0000313" key="10">
    <source>
        <dbReference type="Proteomes" id="UP000572817"/>
    </source>
</evidence>
<dbReference type="SUPFAM" id="SSF53474">
    <property type="entry name" value="alpha/beta-Hydrolases"/>
    <property type="match status" value="1"/>
</dbReference>
<keyword evidence="4 8" id="KW-0732">Signal</keyword>
<evidence type="ECO:0000256" key="4">
    <source>
        <dbReference type="ARBA" id="ARBA00022729"/>
    </source>
</evidence>
<evidence type="ECO:0000256" key="5">
    <source>
        <dbReference type="ARBA" id="ARBA00022801"/>
    </source>
</evidence>
<dbReference type="EMBL" id="WWBZ02000022">
    <property type="protein sequence ID" value="KAF4308738.1"/>
    <property type="molecule type" value="Genomic_DNA"/>
</dbReference>
<dbReference type="Proteomes" id="UP000572817">
    <property type="component" value="Unassembled WGS sequence"/>
</dbReference>
<dbReference type="EC" id="3.1.1.-" evidence="8"/>
<evidence type="ECO:0000313" key="9">
    <source>
        <dbReference type="EMBL" id="KAF4308738.1"/>
    </source>
</evidence>
<keyword evidence="7" id="KW-1015">Disulfide bond</keyword>
<comment type="similarity">
    <text evidence="1 8">Belongs to the tannase family.</text>
</comment>
<evidence type="ECO:0000256" key="3">
    <source>
        <dbReference type="ARBA" id="ARBA00022723"/>
    </source>
</evidence>
<keyword evidence="6" id="KW-0106">Calcium</keyword>
<name>A0A8H4IYB6_9PEZI</name>
<feature type="chain" id="PRO_5034620693" description="Carboxylic ester hydrolase" evidence="8">
    <location>
        <begin position="23"/>
        <end position="255"/>
    </location>
</feature>
<feature type="signal peptide" evidence="8">
    <location>
        <begin position="1"/>
        <end position="22"/>
    </location>
</feature>
<gene>
    <name evidence="9" type="ORF">GTA08_BOTSDO04670</name>
</gene>
<protein>
    <recommendedName>
        <fullName evidence="8">Carboxylic ester hydrolase</fullName>
        <ecNumber evidence="8">3.1.1.-</ecNumber>
    </recommendedName>
</protein>
<dbReference type="InterPro" id="IPR029058">
    <property type="entry name" value="AB_hydrolase_fold"/>
</dbReference>
<sequence length="255" mass="27004">MVAGRFTLSYLFMSGAIGQGYATVSTDAGVSTDPSGYAEWVYLSPGNMNVYAMQNFGSVAINDQAIIAKSVIESFYGRPPKYSYWSGCSEGGRQALMLAQRYPTACEINAITEAVIASCDEEDGIADGLIVDPDACEFDPFSMVGKTFNCSDTGVEIQISHPAAMVANVTWSGPISANGKQIWYGMEKGTLLAGSDGYAAGIASIECSSNGNCTGQTGNSGAGWLQSTVLKDPSFNLTDLTLEGYSWLMHLSEVE</sequence>
<keyword evidence="2" id="KW-0719">Serine esterase</keyword>
<comment type="caution">
    <text evidence="9">The sequence shown here is derived from an EMBL/GenBank/DDBJ whole genome shotgun (WGS) entry which is preliminary data.</text>
</comment>
<evidence type="ECO:0000256" key="7">
    <source>
        <dbReference type="ARBA" id="ARBA00023157"/>
    </source>
</evidence>
<dbReference type="AlphaFoldDB" id="A0A8H4IYB6"/>